<gene>
    <name evidence="1" type="ORF">IAA61_11570</name>
</gene>
<dbReference type="EMBL" id="DVNB01000121">
    <property type="protein sequence ID" value="HIU58434.1"/>
    <property type="molecule type" value="Genomic_DNA"/>
</dbReference>
<reference evidence="1" key="1">
    <citation type="submission" date="2020-10" db="EMBL/GenBank/DDBJ databases">
        <authorList>
            <person name="Gilroy R."/>
        </authorList>
    </citation>
    <scope>NUCLEOTIDE SEQUENCE</scope>
    <source>
        <strain evidence="1">USAMLcec3-3695</strain>
    </source>
</reference>
<reference evidence="1" key="2">
    <citation type="journal article" date="2021" name="PeerJ">
        <title>Extensive microbial diversity within the chicken gut microbiome revealed by metagenomics and culture.</title>
        <authorList>
            <person name="Gilroy R."/>
            <person name="Ravi A."/>
            <person name="Getino M."/>
            <person name="Pursley I."/>
            <person name="Horton D.L."/>
            <person name="Alikhan N.F."/>
            <person name="Baker D."/>
            <person name="Gharbi K."/>
            <person name="Hall N."/>
            <person name="Watson M."/>
            <person name="Adriaenssens E.M."/>
            <person name="Foster-Nyarko E."/>
            <person name="Jarju S."/>
            <person name="Secka A."/>
            <person name="Antonio M."/>
            <person name="Oren A."/>
            <person name="Chaudhuri R.R."/>
            <person name="La Ragione R."/>
            <person name="Hildebrand F."/>
            <person name="Pallen M.J."/>
        </authorList>
    </citation>
    <scope>NUCLEOTIDE SEQUENCE</scope>
    <source>
        <strain evidence="1">USAMLcec3-3695</strain>
    </source>
</reference>
<sequence length="47" mass="4915">MISSKKITVTAILLIAAAFTLTLFLMLRGARGTEAGGAAAWFGDDDK</sequence>
<protein>
    <submittedName>
        <fullName evidence="1">Uncharacterized protein</fullName>
    </submittedName>
</protein>
<evidence type="ECO:0000313" key="1">
    <source>
        <dbReference type="EMBL" id="HIU58434.1"/>
    </source>
</evidence>
<organism evidence="1 2">
    <name type="scientific">Candidatus Ornithomonoglobus merdipullorum</name>
    <dbReference type="NCBI Taxonomy" id="2840895"/>
    <lineage>
        <taxon>Bacteria</taxon>
        <taxon>Bacillati</taxon>
        <taxon>Bacillota</taxon>
        <taxon>Clostridia</taxon>
        <taxon>Candidatus Ornithomonoglobus</taxon>
    </lineage>
</organism>
<name>A0A9D1MDU6_9FIRM</name>
<evidence type="ECO:0000313" key="2">
    <source>
        <dbReference type="Proteomes" id="UP000824109"/>
    </source>
</evidence>
<comment type="caution">
    <text evidence="1">The sequence shown here is derived from an EMBL/GenBank/DDBJ whole genome shotgun (WGS) entry which is preliminary data.</text>
</comment>
<dbReference type="Proteomes" id="UP000824109">
    <property type="component" value="Unassembled WGS sequence"/>
</dbReference>
<proteinExistence type="predicted"/>
<accession>A0A9D1MDU6</accession>
<dbReference type="AlphaFoldDB" id="A0A9D1MDU6"/>